<dbReference type="AlphaFoldDB" id="A0A1E4TFR7"/>
<dbReference type="InterPro" id="IPR008918">
    <property type="entry name" value="HhH2"/>
</dbReference>
<dbReference type="PROSITE" id="PS00842">
    <property type="entry name" value="XPG_2"/>
    <property type="match status" value="1"/>
</dbReference>
<comment type="subcellular location">
    <subcellularLocation>
        <location evidence="2">Nucleus</location>
    </subcellularLocation>
</comment>
<dbReference type="Proteomes" id="UP000095023">
    <property type="component" value="Unassembled WGS sequence"/>
</dbReference>
<dbReference type="InterPro" id="IPR006085">
    <property type="entry name" value="XPG_DNA_repair_N"/>
</dbReference>
<keyword evidence="6" id="KW-0227">DNA damage</keyword>
<proteinExistence type="inferred from homology"/>
<comment type="similarity">
    <text evidence="3">Belongs to the XPG/RAD2 endonuclease family. XPG subfamily.</text>
</comment>
<protein>
    <recommendedName>
        <fullName evidence="15">XPG-I domain-containing protein</fullName>
    </recommendedName>
</protein>
<comment type="cofactor">
    <cofactor evidence="1">
        <name>Mg(2+)</name>
        <dbReference type="ChEBI" id="CHEBI:18420"/>
    </cofactor>
</comment>
<accession>A0A1E4TFR7</accession>
<keyword evidence="7" id="KW-0460">Magnesium</keyword>
<evidence type="ECO:0000256" key="9">
    <source>
        <dbReference type="ARBA" id="ARBA00023242"/>
    </source>
</evidence>
<dbReference type="InterPro" id="IPR029060">
    <property type="entry name" value="PIN-like_dom_sf"/>
</dbReference>
<evidence type="ECO:0000256" key="3">
    <source>
        <dbReference type="ARBA" id="ARBA00005283"/>
    </source>
</evidence>
<keyword evidence="8" id="KW-0234">DNA repair</keyword>
<dbReference type="PRINTS" id="PR00853">
    <property type="entry name" value="XPGRADSUPER"/>
</dbReference>
<dbReference type="PRINTS" id="PR00066">
    <property type="entry name" value="XRODRMPGMNTG"/>
</dbReference>
<evidence type="ECO:0000256" key="7">
    <source>
        <dbReference type="ARBA" id="ARBA00022842"/>
    </source>
</evidence>
<evidence type="ECO:0000259" key="11">
    <source>
        <dbReference type="SMART" id="SM00484"/>
    </source>
</evidence>
<dbReference type="Pfam" id="PF00752">
    <property type="entry name" value="XPG_N"/>
    <property type="match status" value="1"/>
</dbReference>
<gene>
    <name evidence="13" type="ORF">CANCADRAFT_19392</name>
</gene>
<organism evidence="13 14">
    <name type="scientific">Tortispora caseinolytica NRRL Y-17796</name>
    <dbReference type="NCBI Taxonomy" id="767744"/>
    <lineage>
        <taxon>Eukaryota</taxon>
        <taxon>Fungi</taxon>
        <taxon>Dikarya</taxon>
        <taxon>Ascomycota</taxon>
        <taxon>Saccharomycotina</taxon>
        <taxon>Trigonopsidomycetes</taxon>
        <taxon>Trigonopsidales</taxon>
        <taxon>Trigonopsidaceae</taxon>
        <taxon>Tortispora</taxon>
    </lineage>
</organism>
<evidence type="ECO:0000256" key="8">
    <source>
        <dbReference type="ARBA" id="ARBA00023204"/>
    </source>
</evidence>
<evidence type="ECO:0000256" key="2">
    <source>
        <dbReference type="ARBA" id="ARBA00004123"/>
    </source>
</evidence>
<dbReference type="PANTHER" id="PTHR16171">
    <property type="entry name" value="DNA REPAIR PROTEIN COMPLEMENTING XP-G CELLS-RELATED"/>
    <property type="match status" value="1"/>
</dbReference>
<dbReference type="InterPro" id="IPR019974">
    <property type="entry name" value="XPG_CS"/>
</dbReference>
<dbReference type="InterPro" id="IPR006084">
    <property type="entry name" value="XPG/Rad2"/>
</dbReference>
<dbReference type="Gene3D" id="1.10.150.20">
    <property type="entry name" value="5' to 3' exonuclease, C-terminal subdomain"/>
    <property type="match status" value="1"/>
</dbReference>
<dbReference type="Gene3D" id="3.40.50.1010">
    <property type="entry name" value="5'-nuclease"/>
    <property type="match status" value="1"/>
</dbReference>
<dbReference type="GO" id="GO:0003697">
    <property type="term" value="F:single-stranded DNA binding"/>
    <property type="evidence" value="ECO:0007669"/>
    <property type="project" value="InterPro"/>
</dbReference>
<dbReference type="SMART" id="SM00279">
    <property type="entry name" value="HhH2"/>
    <property type="match status" value="1"/>
</dbReference>
<dbReference type="EMBL" id="KV453842">
    <property type="protein sequence ID" value="ODV90614.1"/>
    <property type="molecule type" value="Genomic_DNA"/>
</dbReference>
<dbReference type="OrthoDB" id="1937206at2759"/>
<keyword evidence="5" id="KW-0255">Endonuclease</keyword>
<dbReference type="InterPro" id="IPR006086">
    <property type="entry name" value="XPG-I_dom"/>
</dbReference>
<keyword evidence="14" id="KW-1185">Reference proteome</keyword>
<keyword evidence="5" id="KW-0378">Hydrolase</keyword>
<dbReference type="PANTHER" id="PTHR16171:SF7">
    <property type="entry name" value="DNA REPAIR PROTEIN RAD2"/>
    <property type="match status" value="1"/>
</dbReference>
<evidence type="ECO:0000256" key="5">
    <source>
        <dbReference type="ARBA" id="ARBA00022759"/>
    </source>
</evidence>
<name>A0A1E4TFR7_9ASCO</name>
<evidence type="ECO:0000256" key="1">
    <source>
        <dbReference type="ARBA" id="ARBA00001946"/>
    </source>
</evidence>
<keyword evidence="4" id="KW-0479">Metal-binding</keyword>
<evidence type="ECO:0000256" key="10">
    <source>
        <dbReference type="SAM" id="Coils"/>
    </source>
</evidence>
<dbReference type="InterPro" id="IPR001044">
    <property type="entry name" value="XPG/Rad2_eukaryotes"/>
</dbReference>
<keyword evidence="10" id="KW-0175">Coiled coil</keyword>
<evidence type="ECO:0008006" key="15">
    <source>
        <dbReference type="Google" id="ProtNLM"/>
    </source>
</evidence>
<dbReference type="GO" id="GO:0016788">
    <property type="term" value="F:hydrolase activity, acting on ester bonds"/>
    <property type="evidence" value="ECO:0007669"/>
    <property type="project" value="InterPro"/>
</dbReference>
<sequence>MGVRGLWDILEATAHPVKLEALAKKKLAVDASIWIYHFLKAVRDKEGHALKSSHVVGFFRRICKLLYFGIQPVFVFDGGAPILKRQTIARRKQNRAERKLNKNNNKPLATAEEYEKELRELREQHKKDVRDADEVNAIMILECQELLRAFGIPYVVAPMEAEAQCAELLRLGLVEGVVTDDSDAFLFGATKVYKNMFSQSKFVECYYAADIERNLGLDQKKLIALAHVLGSDYAEGLPGVGPVIATELLAEFYSEDE</sequence>
<evidence type="ECO:0000256" key="4">
    <source>
        <dbReference type="ARBA" id="ARBA00022723"/>
    </source>
</evidence>
<reference evidence="14" key="1">
    <citation type="submission" date="2016-02" db="EMBL/GenBank/DDBJ databases">
        <title>Comparative genomics of biotechnologically important yeasts.</title>
        <authorList>
            <consortium name="DOE Joint Genome Institute"/>
            <person name="Riley R."/>
            <person name="Haridas S."/>
            <person name="Wolfe K.H."/>
            <person name="Lopes M.R."/>
            <person name="Hittinger C.T."/>
            <person name="Goker M."/>
            <person name="Salamov A."/>
            <person name="Wisecaver J."/>
            <person name="Long T.M."/>
            <person name="Aerts A.L."/>
            <person name="Barry K."/>
            <person name="Choi C."/>
            <person name="Clum A."/>
            <person name="Coughlan A.Y."/>
            <person name="Deshpande S."/>
            <person name="Douglass A.P."/>
            <person name="Hanson S.J."/>
            <person name="Klenk H.-P."/>
            <person name="Labutti K."/>
            <person name="Lapidus A."/>
            <person name="Lindquist E."/>
            <person name="Lipzen A."/>
            <person name="Meier-Kolthoff J.P."/>
            <person name="Ohm R.A."/>
            <person name="Otillar R.P."/>
            <person name="Pangilinan J."/>
            <person name="Peng Y."/>
            <person name="Rokas A."/>
            <person name="Rosa C.A."/>
            <person name="Scheuner C."/>
            <person name="Sibirny A.A."/>
            <person name="Slot J.C."/>
            <person name="Stielow J.B."/>
            <person name="Sun H."/>
            <person name="Kurtzman C.P."/>
            <person name="Blackwell M."/>
            <person name="Jeffries T.W."/>
            <person name="Grigoriev I.V."/>
        </authorList>
    </citation>
    <scope>NUCLEOTIDE SEQUENCE [LARGE SCALE GENOMIC DNA]</scope>
    <source>
        <strain evidence="14">NRRL Y-17796</strain>
    </source>
</reference>
<keyword evidence="5" id="KW-0540">Nuclease</keyword>
<feature type="domain" description="XPG N-terminal" evidence="12">
    <location>
        <begin position="1"/>
        <end position="98"/>
    </location>
</feature>
<evidence type="ECO:0000313" key="14">
    <source>
        <dbReference type="Proteomes" id="UP000095023"/>
    </source>
</evidence>
<evidence type="ECO:0000259" key="12">
    <source>
        <dbReference type="SMART" id="SM00485"/>
    </source>
</evidence>
<dbReference type="SMART" id="SM00484">
    <property type="entry name" value="XPGI"/>
    <property type="match status" value="1"/>
</dbReference>
<feature type="coiled-coil region" evidence="10">
    <location>
        <begin position="104"/>
        <end position="135"/>
    </location>
</feature>
<dbReference type="SUPFAM" id="SSF88723">
    <property type="entry name" value="PIN domain-like"/>
    <property type="match status" value="1"/>
</dbReference>
<feature type="non-terminal residue" evidence="13">
    <location>
        <position position="257"/>
    </location>
</feature>
<keyword evidence="9" id="KW-0539">Nucleus</keyword>
<dbReference type="GO" id="GO:0006289">
    <property type="term" value="P:nucleotide-excision repair"/>
    <property type="evidence" value="ECO:0007669"/>
    <property type="project" value="InterPro"/>
</dbReference>
<evidence type="ECO:0000313" key="13">
    <source>
        <dbReference type="EMBL" id="ODV90614.1"/>
    </source>
</evidence>
<dbReference type="CDD" id="cd09868">
    <property type="entry name" value="PIN_XPG_RAD2"/>
    <property type="match status" value="1"/>
</dbReference>
<dbReference type="GO" id="GO:0046872">
    <property type="term" value="F:metal ion binding"/>
    <property type="evidence" value="ECO:0007669"/>
    <property type="project" value="UniProtKB-KW"/>
</dbReference>
<dbReference type="GO" id="GO:0005634">
    <property type="term" value="C:nucleus"/>
    <property type="evidence" value="ECO:0007669"/>
    <property type="project" value="UniProtKB-SubCell"/>
</dbReference>
<dbReference type="Pfam" id="PF00867">
    <property type="entry name" value="XPG_I"/>
    <property type="match status" value="1"/>
</dbReference>
<feature type="domain" description="XPG-I" evidence="11">
    <location>
        <begin position="148"/>
        <end position="217"/>
    </location>
</feature>
<dbReference type="GO" id="GO:0004520">
    <property type="term" value="F:DNA endonuclease activity"/>
    <property type="evidence" value="ECO:0007669"/>
    <property type="project" value="TreeGrafter"/>
</dbReference>
<dbReference type="SMART" id="SM00485">
    <property type="entry name" value="XPGN"/>
    <property type="match status" value="1"/>
</dbReference>
<evidence type="ECO:0000256" key="6">
    <source>
        <dbReference type="ARBA" id="ARBA00022763"/>
    </source>
</evidence>